<protein>
    <submittedName>
        <fullName evidence="1">Uncharacterized protein</fullName>
    </submittedName>
</protein>
<dbReference type="Proteomes" id="UP001153076">
    <property type="component" value="Unassembled WGS sequence"/>
</dbReference>
<evidence type="ECO:0000313" key="2">
    <source>
        <dbReference type="Proteomes" id="UP001153076"/>
    </source>
</evidence>
<reference evidence="1" key="1">
    <citation type="submission" date="2022-04" db="EMBL/GenBank/DDBJ databases">
        <title>Carnegiea gigantea Genome sequencing and assembly v2.</title>
        <authorList>
            <person name="Copetti D."/>
            <person name="Sanderson M.J."/>
            <person name="Burquez A."/>
            <person name="Wojciechowski M.F."/>
        </authorList>
    </citation>
    <scope>NUCLEOTIDE SEQUENCE</scope>
    <source>
        <strain evidence="1">SGP5-SGP5p</strain>
        <tissue evidence="1">Aerial part</tissue>
    </source>
</reference>
<dbReference type="Gene3D" id="1.10.150.160">
    <property type="match status" value="1"/>
</dbReference>
<name>A0A9Q1QBP6_9CARY</name>
<dbReference type="AlphaFoldDB" id="A0A9Q1QBP6"/>
<keyword evidence="2" id="KW-1185">Reference proteome</keyword>
<evidence type="ECO:0000313" key="1">
    <source>
        <dbReference type="EMBL" id="KAJ8435015.1"/>
    </source>
</evidence>
<comment type="caution">
    <text evidence="1">The sequence shown here is derived from an EMBL/GenBank/DDBJ whole genome shotgun (WGS) entry which is preliminary data.</text>
</comment>
<dbReference type="OrthoDB" id="312915at2759"/>
<organism evidence="1 2">
    <name type="scientific">Carnegiea gigantea</name>
    <dbReference type="NCBI Taxonomy" id="171969"/>
    <lineage>
        <taxon>Eukaryota</taxon>
        <taxon>Viridiplantae</taxon>
        <taxon>Streptophyta</taxon>
        <taxon>Embryophyta</taxon>
        <taxon>Tracheophyta</taxon>
        <taxon>Spermatophyta</taxon>
        <taxon>Magnoliopsida</taxon>
        <taxon>eudicotyledons</taxon>
        <taxon>Gunneridae</taxon>
        <taxon>Pentapetalae</taxon>
        <taxon>Caryophyllales</taxon>
        <taxon>Cactineae</taxon>
        <taxon>Cactaceae</taxon>
        <taxon>Cactoideae</taxon>
        <taxon>Echinocereeae</taxon>
        <taxon>Carnegiea</taxon>
    </lineage>
</organism>
<sequence length="162" mass="18330">MEDFRDVITKYQLLKDEGNRFFRTKDYHMAISRHEKSPQYLCVVVSESDDDVRLMEELAISLNLNLAACWQIDIDIDSTAVLTSPVEVNPCDSSNLCSLCQAGCSSQLSLHHGELDEFGDFSELDLRIDERKKERALGERNDRPLNQGACQDSINIEVSVGM</sequence>
<gene>
    <name evidence="1" type="ORF">Cgig2_013503</name>
</gene>
<proteinExistence type="predicted"/>
<dbReference type="EMBL" id="JAKOGI010000440">
    <property type="protein sequence ID" value="KAJ8435015.1"/>
    <property type="molecule type" value="Genomic_DNA"/>
</dbReference>
<accession>A0A9Q1QBP6</accession>